<dbReference type="Proteomes" id="UP001595444">
    <property type="component" value="Unassembled WGS sequence"/>
</dbReference>
<comment type="caution">
    <text evidence="4">The sequence shown here is derived from an EMBL/GenBank/DDBJ whole genome shotgun (WGS) entry which is preliminary data.</text>
</comment>
<dbReference type="PANTHER" id="PTHR12469">
    <property type="entry name" value="PROTEIN EMI5 HOMOLOG, MITOCHONDRIAL"/>
    <property type="match status" value="1"/>
</dbReference>
<accession>A0ABV7D2W2</accession>
<evidence type="ECO:0000313" key="5">
    <source>
        <dbReference type="Proteomes" id="UP001595444"/>
    </source>
</evidence>
<dbReference type="Gene3D" id="1.10.150.250">
    <property type="entry name" value="Flavinator of succinate dehydrogenase"/>
    <property type="match status" value="1"/>
</dbReference>
<dbReference type="PANTHER" id="PTHR12469:SF2">
    <property type="entry name" value="SUCCINATE DEHYDROGENASE ASSEMBLY FACTOR 2, MITOCHONDRIAL"/>
    <property type="match status" value="1"/>
</dbReference>
<gene>
    <name evidence="4" type="ORF">ACFOKA_05585</name>
</gene>
<name>A0ABV7D2W2_9PROT</name>
<evidence type="ECO:0000256" key="1">
    <source>
        <dbReference type="ARBA" id="ARBA00008571"/>
    </source>
</evidence>
<keyword evidence="3" id="KW-0143">Chaperone</keyword>
<dbReference type="EMBL" id="JBHRSL010000002">
    <property type="protein sequence ID" value="MFC3051369.1"/>
    <property type="molecule type" value="Genomic_DNA"/>
</dbReference>
<evidence type="ECO:0000256" key="3">
    <source>
        <dbReference type="ARBA" id="ARBA00023186"/>
    </source>
</evidence>
<comment type="similarity">
    <text evidence="1">Belongs to the SdhE FAD assembly factor family.</text>
</comment>
<reference evidence="5" key="1">
    <citation type="journal article" date="2019" name="Int. J. Syst. Evol. Microbiol.">
        <title>The Global Catalogue of Microorganisms (GCM) 10K type strain sequencing project: providing services to taxonomists for standard genome sequencing and annotation.</title>
        <authorList>
            <consortium name="The Broad Institute Genomics Platform"/>
            <consortium name="The Broad Institute Genome Sequencing Center for Infectious Disease"/>
            <person name="Wu L."/>
            <person name="Ma J."/>
        </authorList>
    </citation>
    <scope>NUCLEOTIDE SEQUENCE [LARGE SCALE GENOMIC DNA]</scope>
    <source>
        <strain evidence="5">KCTC 62164</strain>
    </source>
</reference>
<organism evidence="4 5">
    <name type="scientific">Kordiimonas pumila</name>
    <dbReference type="NCBI Taxonomy" id="2161677"/>
    <lineage>
        <taxon>Bacteria</taxon>
        <taxon>Pseudomonadati</taxon>
        <taxon>Pseudomonadota</taxon>
        <taxon>Alphaproteobacteria</taxon>
        <taxon>Kordiimonadales</taxon>
        <taxon>Kordiimonadaceae</taxon>
        <taxon>Kordiimonas</taxon>
    </lineage>
</organism>
<protein>
    <recommendedName>
        <fullName evidence="2">FAD assembly factor SdhE</fullName>
    </recommendedName>
</protein>
<dbReference type="SUPFAM" id="SSF109910">
    <property type="entry name" value="YgfY-like"/>
    <property type="match status" value="1"/>
</dbReference>
<evidence type="ECO:0000256" key="2">
    <source>
        <dbReference type="ARBA" id="ARBA00019418"/>
    </source>
</evidence>
<dbReference type="InterPro" id="IPR005631">
    <property type="entry name" value="SDH"/>
</dbReference>
<dbReference type="RefSeq" id="WP_194211577.1">
    <property type="nucleotide sequence ID" value="NZ_CP061205.1"/>
</dbReference>
<proteinExistence type="inferred from homology"/>
<dbReference type="Pfam" id="PF03937">
    <property type="entry name" value="Sdh5"/>
    <property type="match status" value="1"/>
</dbReference>
<dbReference type="InterPro" id="IPR036714">
    <property type="entry name" value="SDH_sf"/>
</dbReference>
<evidence type="ECO:0000313" key="4">
    <source>
        <dbReference type="EMBL" id="MFC3051369.1"/>
    </source>
</evidence>
<keyword evidence="5" id="KW-1185">Reference proteome</keyword>
<sequence>MVTPDYNPHGELDLENRKRRLLFRSWHRGIKELDLIFGNFVEANHASFTHEDCEWFEKLYEEQDHEILGWVTSGENVPQEFQGALMDRLQKLDFMILKAK</sequence>